<evidence type="ECO:0000313" key="6">
    <source>
        <dbReference type="EMBL" id="UJS25499.1"/>
    </source>
</evidence>
<keyword evidence="3" id="KW-0067">ATP-binding</keyword>
<dbReference type="RefSeq" id="WP_236500793.1">
    <property type="nucleotide sequence ID" value="NZ_CP091244.1"/>
</dbReference>
<gene>
    <name evidence="6" type="ORF">L2Y54_05515</name>
</gene>
<evidence type="ECO:0000256" key="1">
    <source>
        <dbReference type="ARBA" id="ARBA00022741"/>
    </source>
</evidence>
<keyword evidence="2" id="KW-0378">Hydrolase</keyword>
<evidence type="ECO:0000256" key="2">
    <source>
        <dbReference type="ARBA" id="ARBA00022801"/>
    </source>
</evidence>
<protein>
    <recommendedName>
        <fullName evidence="5">Helicase ATP-binding domain-containing protein</fullName>
    </recommendedName>
</protein>
<dbReference type="InterPro" id="IPR050628">
    <property type="entry name" value="SNF2_RAD54_helicase_TF"/>
</dbReference>
<dbReference type="PANTHER" id="PTHR45626">
    <property type="entry name" value="TRANSCRIPTION TERMINATION FACTOR 2-RELATED"/>
    <property type="match status" value="1"/>
</dbReference>
<dbReference type="Proteomes" id="UP001054801">
    <property type="component" value="Chromosome"/>
</dbReference>
<evidence type="ECO:0000259" key="5">
    <source>
        <dbReference type="SMART" id="SM00487"/>
    </source>
</evidence>
<sequence length="890" mass="102887">MNQSFQGWQKVAEILRCSAAKQKQLREQGKETWLNDGQQASILALADRIANNGVVIADEVGMGKTRVAVELAHAVVECKGRVAILIPPGLGYQWQDEIQKRQDERQKCGRPNTKSVLRSFWAYLKAWKSDDPQEQAPWFNEDIVLVSHSFTNWRLGNKSDSWRWALLPRLFAEWRKRQDGRLPRGSLSENLSDYWVCNAAESIVKEIPEDASHPAFHLLDNLYENDAWNTMPLRSGDFYHKHKEGRIWLERAVGIGLGVFDLVIIDEAHKSRAEDSGLSRLLSNVILPTTSTRRVALTATPVELHLEQWKQILQRIQLDVEQMNDIHPSIETYIHAVQHLQKTWRSNERTREEYKHAAKQFQSTLSPFLLRRDKREDQAVKDFQTLTGLPASDYRYQQEIPITTASLSASWKQAICAAEALSVVANQADDPKAKRLRLTLGNGHGISSLIDQHLYTESDKPKQDEMKSDNQKSVDDDEKRQQRIQWWLVVIGNSFEKQALLYDHPAILATVEEIEKYIEKDEKVLVFGRFTQPMRALVNLLNARQMLHRLQTNTHWPQATVHQDEEAAVQAACTQLQLDTRFPTIESINRELDKQYHKEQRRLNSFRNQLIDTIQQGLGQSINPMRKILHDIQNDDDTLIWLSRAMYELLDGNKKLLPKDYANTFIELINAIMDTDNADHDDAPKAIVDTDNADNNDESNEKIIDFPLIRERLGYEYNHQRGSFARFMYGETKLESRRVMQVAFNRLHSFPKVLVAQSMVGREGLNLHKACRIVILLHPEWNPGIVEQQIGRVDRVGSHWENTLVRESQANEKPEHFSRIEIRSVVFRGTYDEHNWKILQQRWYDLRAQLHGIVITASTEELRDTDLKTIFDDITANTPNFSPSCHELTK</sequence>
<proteinExistence type="predicted"/>
<dbReference type="InterPro" id="IPR001650">
    <property type="entry name" value="Helicase_C-like"/>
</dbReference>
<dbReference type="InterPro" id="IPR027417">
    <property type="entry name" value="P-loop_NTPase"/>
</dbReference>
<dbReference type="SMART" id="SM00487">
    <property type="entry name" value="DEXDc"/>
    <property type="match status" value="1"/>
</dbReference>
<dbReference type="Gene3D" id="3.40.50.300">
    <property type="entry name" value="P-loop containing nucleotide triphosphate hydrolases"/>
    <property type="match status" value="1"/>
</dbReference>
<dbReference type="EMBL" id="CP091244">
    <property type="protein sequence ID" value="UJS25499.1"/>
    <property type="molecule type" value="Genomic_DNA"/>
</dbReference>
<feature type="region of interest" description="Disordered" evidence="4">
    <location>
        <begin position="458"/>
        <end position="477"/>
    </location>
</feature>
<organism evidence="6 7">
    <name type="scientific">Thiothrix winogradskyi</name>
    <dbReference type="NCBI Taxonomy" id="96472"/>
    <lineage>
        <taxon>Bacteria</taxon>
        <taxon>Pseudomonadati</taxon>
        <taxon>Pseudomonadota</taxon>
        <taxon>Gammaproteobacteria</taxon>
        <taxon>Thiotrichales</taxon>
        <taxon>Thiotrichaceae</taxon>
        <taxon>Thiothrix</taxon>
    </lineage>
</organism>
<dbReference type="InterPro" id="IPR014001">
    <property type="entry name" value="Helicase_ATP-bd"/>
</dbReference>
<dbReference type="SUPFAM" id="SSF52540">
    <property type="entry name" value="P-loop containing nucleoside triphosphate hydrolases"/>
    <property type="match status" value="2"/>
</dbReference>
<keyword evidence="7" id="KW-1185">Reference proteome</keyword>
<evidence type="ECO:0000256" key="4">
    <source>
        <dbReference type="SAM" id="MobiDB-lite"/>
    </source>
</evidence>
<dbReference type="Pfam" id="PF00271">
    <property type="entry name" value="Helicase_C"/>
    <property type="match status" value="1"/>
</dbReference>
<name>A0ABY3T2Q8_9GAMM</name>
<keyword evidence="1" id="KW-0547">Nucleotide-binding</keyword>
<dbReference type="Gene3D" id="3.40.50.10810">
    <property type="entry name" value="Tandem AAA-ATPase domain"/>
    <property type="match status" value="2"/>
</dbReference>
<reference evidence="6" key="1">
    <citation type="journal article" date="2022" name="Microorganisms">
        <title>Two New Species of Filamentous Sulfur Bacteria of the Genus Thiothrix, Thiothrix winogradskyi sp. nov. and 'Candidatus Thiothrix sulfatifontis' sp. nov.</title>
        <authorList>
            <person name="Ravin N.V."/>
            <person name="Rossetti S."/>
            <person name="Beletsky A.V."/>
            <person name="Kadnikov V.V."/>
            <person name="Rudenko T.S."/>
            <person name="Smolyakov D.D."/>
            <person name="Moskvitina M.I."/>
            <person name="Gureeva M.V."/>
            <person name="Mardanov A.V."/>
            <person name="Grabovich M.Y."/>
        </authorList>
    </citation>
    <scope>NUCLEOTIDE SEQUENCE</scope>
    <source>
        <strain evidence="6">CT3</strain>
    </source>
</reference>
<evidence type="ECO:0000313" key="7">
    <source>
        <dbReference type="Proteomes" id="UP001054801"/>
    </source>
</evidence>
<feature type="domain" description="Helicase ATP-binding" evidence="5">
    <location>
        <begin position="29"/>
        <end position="333"/>
    </location>
</feature>
<dbReference type="InterPro" id="IPR038718">
    <property type="entry name" value="SNF2-like_sf"/>
</dbReference>
<accession>A0ABY3T2Q8</accession>
<evidence type="ECO:0000256" key="3">
    <source>
        <dbReference type="ARBA" id="ARBA00022840"/>
    </source>
</evidence>